<evidence type="ECO:0000256" key="5">
    <source>
        <dbReference type="ARBA" id="ARBA00022692"/>
    </source>
</evidence>
<name>A0A136A0M6_9ALTE</name>
<accession>A0A136A0M6</accession>
<feature type="transmembrane region" description="Helical" evidence="12">
    <location>
        <begin position="180"/>
        <end position="201"/>
    </location>
</feature>
<dbReference type="GO" id="GO:0015293">
    <property type="term" value="F:symporter activity"/>
    <property type="evidence" value="ECO:0007669"/>
    <property type="project" value="TreeGrafter"/>
</dbReference>
<keyword evidence="6 12" id="KW-1133">Transmembrane helix</keyword>
<evidence type="ECO:0000256" key="4">
    <source>
        <dbReference type="ARBA" id="ARBA00022475"/>
    </source>
</evidence>
<feature type="transmembrane region" description="Helical" evidence="12">
    <location>
        <begin position="317"/>
        <end position="339"/>
    </location>
</feature>
<keyword evidence="8" id="KW-0406">Ion transport</keyword>
<proteinExistence type="inferred from homology"/>
<dbReference type="NCBIfam" id="TIGR00813">
    <property type="entry name" value="sss"/>
    <property type="match status" value="1"/>
</dbReference>
<feature type="transmembrane region" description="Helical" evidence="12">
    <location>
        <begin position="503"/>
        <end position="524"/>
    </location>
</feature>
<organism evidence="13 14">
    <name type="scientific">Paraglaciecola hydrolytica</name>
    <dbReference type="NCBI Taxonomy" id="1799789"/>
    <lineage>
        <taxon>Bacteria</taxon>
        <taxon>Pseudomonadati</taxon>
        <taxon>Pseudomonadota</taxon>
        <taxon>Gammaproteobacteria</taxon>
        <taxon>Alteromonadales</taxon>
        <taxon>Alteromonadaceae</taxon>
        <taxon>Paraglaciecola</taxon>
    </lineage>
</organism>
<dbReference type="OrthoDB" id="9803348at2"/>
<evidence type="ECO:0000256" key="7">
    <source>
        <dbReference type="ARBA" id="ARBA00023053"/>
    </source>
</evidence>
<dbReference type="GO" id="GO:0005886">
    <property type="term" value="C:plasma membrane"/>
    <property type="evidence" value="ECO:0007669"/>
    <property type="project" value="UniProtKB-SubCell"/>
</dbReference>
<feature type="transmembrane region" description="Helical" evidence="12">
    <location>
        <begin position="6"/>
        <end position="23"/>
    </location>
</feature>
<keyword evidence="4" id="KW-1003">Cell membrane</keyword>
<feature type="transmembrane region" description="Helical" evidence="12">
    <location>
        <begin position="44"/>
        <end position="65"/>
    </location>
</feature>
<dbReference type="AlphaFoldDB" id="A0A136A0M6"/>
<dbReference type="InterPro" id="IPR001734">
    <property type="entry name" value="Na/solute_symporter"/>
</dbReference>
<evidence type="ECO:0000256" key="8">
    <source>
        <dbReference type="ARBA" id="ARBA00023065"/>
    </source>
</evidence>
<evidence type="ECO:0000256" key="12">
    <source>
        <dbReference type="SAM" id="Phobius"/>
    </source>
</evidence>
<evidence type="ECO:0000256" key="6">
    <source>
        <dbReference type="ARBA" id="ARBA00022989"/>
    </source>
</evidence>
<keyword evidence="5 12" id="KW-0812">Transmembrane</keyword>
<dbReference type="RefSeq" id="WP_068375550.1">
    <property type="nucleotide sequence ID" value="NZ_LSNE01000005.1"/>
</dbReference>
<dbReference type="InterPro" id="IPR051163">
    <property type="entry name" value="Sodium:Solute_Symporter_SSF"/>
</dbReference>
<dbReference type="PANTHER" id="PTHR42985:SF47">
    <property type="entry name" value="INTEGRAL MEMBRANE TRANSPORT PROTEIN"/>
    <property type="match status" value="1"/>
</dbReference>
<dbReference type="STRING" id="1799789.AX660_11360"/>
<comment type="caution">
    <text evidence="13">The sequence shown here is derived from an EMBL/GenBank/DDBJ whole genome shotgun (WGS) entry which is preliminary data.</text>
</comment>
<feature type="transmembrane region" description="Helical" evidence="12">
    <location>
        <begin position="377"/>
        <end position="397"/>
    </location>
</feature>
<protein>
    <submittedName>
        <fullName evidence="13">Sodium transporter</fullName>
    </submittedName>
</protein>
<evidence type="ECO:0000256" key="10">
    <source>
        <dbReference type="ARBA" id="ARBA00023201"/>
    </source>
</evidence>
<dbReference type="GO" id="GO:0006814">
    <property type="term" value="P:sodium ion transport"/>
    <property type="evidence" value="ECO:0007669"/>
    <property type="project" value="UniProtKB-KW"/>
</dbReference>
<feature type="transmembrane region" description="Helical" evidence="12">
    <location>
        <begin position="230"/>
        <end position="250"/>
    </location>
</feature>
<evidence type="ECO:0000256" key="9">
    <source>
        <dbReference type="ARBA" id="ARBA00023136"/>
    </source>
</evidence>
<feature type="transmembrane region" description="Helical" evidence="12">
    <location>
        <begin position="119"/>
        <end position="144"/>
    </location>
</feature>
<dbReference type="Gene3D" id="1.20.1730.10">
    <property type="entry name" value="Sodium/glucose cotransporter"/>
    <property type="match status" value="1"/>
</dbReference>
<evidence type="ECO:0000256" key="3">
    <source>
        <dbReference type="ARBA" id="ARBA00022448"/>
    </source>
</evidence>
<gene>
    <name evidence="13" type="ORF">AX660_11360</name>
</gene>
<feature type="transmembrane region" description="Helical" evidence="12">
    <location>
        <begin position="403"/>
        <end position="424"/>
    </location>
</feature>
<evidence type="ECO:0000256" key="1">
    <source>
        <dbReference type="ARBA" id="ARBA00004651"/>
    </source>
</evidence>
<feature type="transmembrane region" description="Helical" evidence="12">
    <location>
        <begin position="150"/>
        <end position="168"/>
    </location>
</feature>
<evidence type="ECO:0000256" key="11">
    <source>
        <dbReference type="RuleBase" id="RU362091"/>
    </source>
</evidence>
<dbReference type="CDD" id="cd11494">
    <property type="entry name" value="SLC5sbd_NIS-like_u2"/>
    <property type="match status" value="1"/>
</dbReference>
<feature type="transmembrane region" description="Helical" evidence="12">
    <location>
        <begin position="271"/>
        <end position="297"/>
    </location>
</feature>
<comment type="similarity">
    <text evidence="2 11">Belongs to the sodium:solute symporter (SSF) (TC 2.A.21) family.</text>
</comment>
<reference evidence="14" key="1">
    <citation type="submission" date="2016-02" db="EMBL/GenBank/DDBJ databases">
        <authorList>
            <person name="Schultz-Johansen M."/>
            <person name="Glaring M.A."/>
            <person name="Bech P.K."/>
            <person name="Stougaard P."/>
        </authorList>
    </citation>
    <scope>NUCLEOTIDE SEQUENCE [LARGE SCALE GENOMIC DNA]</scope>
    <source>
        <strain evidence="14">S66</strain>
    </source>
</reference>
<feature type="transmembrane region" description="Helical" evidence="12">
    <location>
        <begin position="80"/>
        <end position="98"/>
    </location>
</feature>
<dbReference type="PANTHER" id="PTHR42985">
    <property type="entry name" value="SODIUM-COUPLED MONOCARBOXYLATE TRANSPORTER"/>
    <property type="match status" value="1"/>
</dbReference>
<evidence type="ECO:0000313" key="14">
    <source>
        <dbReference type="Proteomes" id="UP000070299"/>
    </source>
</evidence>
<dbReference type="InterPro" id="IPR038377">
    <property type="entry name" value="Na/Glc_symporter_sf"/>
</dbReference>
<dbReference type="PROSITE" id="PS50283">
    <property type="entry name" value="NA_SOLUT_SYMP_3"/>
    <property type="match status" value="1"/>
</dbReference>
<sequence length="525" mass="57601">MNIFDYSIVVIYLVLLVAMGFSFRQQTTKNDYFLGGRNLGWKALTLSVMATQLSAISFVSAPAFVGLREGGGLHWLSYELGVPLAMLLILSTILPALYRTGFISIYDYLEQRFGRSTRILISFVFQFSRAFATGIMIYAVSLILQGTMGIEAWQAIVLTGVITVLYSLQGGMKAVVYGDAIQMIIIVLGTVACIGFGLYHLGGVDAFVSQVDPSRLQAIKPDSFGFDGEGFGLLPMIFGGFVLYASYYGCDQTQAQRALAAKNTRELKFMMLANATIRFPITLLYCFSGLIVGTLAMSDSSFMQQIPTENPDWMMPIFILNYLPHGMIGILVVAILAAAMSSLSSAINSLAAVSIEDYCRLTNKTYAPHEYLKKAKYVGLTWGVITLVLSLYAGDIAPTVIEAINKVGSVFYGPILAVFLLAVIDKKLVARHINLGLIMGVAINIFVWLVLENIFWFWWNFIGFVSAIFVAYVMKLLLGGEIKKSVAELTLEKADSILTKTDVVILLGAFVTMIVICLLLPSLFV</sequence>
<dbReference type="Pfam" id="PF00474">
    <property type="entry name" value="SSF"/>
    <property type="match status" value="1"/>
</dbReference>
<feature type="transmembrane region" description="Helical" evidence="12">
    <location>
        <begin position="457"/>
        <end position="478"/>
    </location>
</feature>
<dbReference type="Proteomes" id="UP000070299">
    <property type="component" value="Unassembled WGS sequence"/>
</dbReference>
<evidence type="ECO:0000256" key="2">
    <source>
        <dbReference type="ARBA" id="ARBA00006434"/>
    </source>
</evidence>
<keyword evidence="14" id="KW-1185">Reference proteome</keyword>
<dbReference type="EMBL" id="LSNE01000005">
    <property type="protein sequence ID" value="KXI28799.1"/>
    <property type="molecule type" value="Genomic_DNA"/>
</dbReference>
<keyword evidence="3" id="KW-0813">Transport</keyword>
<comment type="subcellular location">
    <subcellularLocation>
        <location evidence="1">Cell membrane</location>
        <topology evidence="1">Multi-pass membrane protein</topology>
    </subcellularLocation>
</comment>
<keyword evidence="7" id="KW-0915">Sodium</keyword>
<feature type="transmembrane region" description="Helical" evidence="12">
    <location>
        <begin position="433"/>
        <end position="451"/>
    </location>
</feature>
<keyword evidence="9 12" id="KW-0472">Membrane</keyword>
<keyword evidence="10" id="KW-0739">Sodium transport</keyword>
<evidence type="ECO:0000313" key="13">
    <source>
        <dbReference type="EMBL" id="KXI28799.1"/>
    </source>
</evidence>